<proteinExistence type="predicted"/>
<organism evidence="1 2">
    <name type="scientific">Aspergillus coremiiformis</name>
    <dbReference type="NCBI Taxonomy" id="138285"/>
    <lineage>
        <taxon>Eukaryota</taxon>
        <taxon>Fungi</taxon>
        <taxon>Dikarya</taxon>
        <taxon>Ascomycota</taxon>
        <taxon>Pezizomycotina</taxon>
        <taxon>Eurotiomycetes</taxon>
        <taxon>Eurotiomycetidae</taxon>
        <taxon>Eurotiales</taxon>
        <taxon>Aspergillaceae</taxon>
        <taxon>Aspergillus</taxon>
        <taxon>Aspergillus subgen. Circumdati</taxon>
    </lineage>
</organism>
<name>A0A5N6YXI4_9EURO</name>
<keyword evidence="2" id="KW-1185">Reference proteome</keyword>
<evidence type="ECO:0000313" key="1">
    <source>
        <dbReference type="EMBL" id="KAE8349643.1"/>
    </source>
</evidence>
<gene>
    <name evidence="1" type="ORF">BDV28DRAFT_151688</name>
</gene>
<accession>A0A5N6YXI4</accession>
<protein>
    <submittedName>
        <fullName evidence="1">Uncharacterized protein</fullName>
    </submittedName>
</protein>
<dbReference type="EMBL" id="ML739287">
    <property type="protein sequence ID" value="KAE8349643.1"/>
    <property type="molecule type" value="Genomic_DNA"/>
</dbReference>
<reference evidence="2" key="1">
    <citation type="submission" date="2019-04" db="EMBL/GenBank/DDBJ databases">
        <title>Friends and foes A comparative genomics studyof 23 Aspergillus species from section Flavi.</title>
        <authorList>
            <consortium name="DOE Joint Genome Institute"/>
            <person name="Kjaerbolling I."/>
            <person name="Vesth T."/>
            <person name="Frisvad J.C."/>
            <person name="Nybo J.L."/>
            <person name="Theobald S."/>
            <person name="Kildgaard S."/>
            <person name="Isbrandt T."/>
            <person name="Kuo A."/>
            <person name="Sato A."/>
            <person name="Lyhne E.K."/>
            <person name="Kogle M.E."/>
            <person name="Wiebenga A."/>
            <person name="Kun R.S."/>
            <person name="Lubbers R.J."/>
            <person name="Makela M.R."/>
            <person name="Barry K."/>
            <person name="Chovatia M."/>
            <person name="Clum A."/>
            <person name="Daum C."/>
            <person name="Haridas S."/>
            <person name="He G."/>
            <person name="LaButti K."/>
            <person name="Lipzen A."/>
            <person name="Mondo S."/>
            <person name="Riley R."/>
            <person name="Salamov A."/>
            <person name="Simmons B.A."/>
            <person name="Magnuson J.K."/>
            <person name="Henrissat B."/>
            <person name="Mortensen U.H."/>
            <person name="Larsen T.O."/>
            <person name="Devries R.P."/>
            <person name="Grigoriev I.V."/>
            <person name="Machida M."/>
            <person name="Baker S.E."/>
            <person name="Andersen M.R."/>
        </authorList>
    </citation>
    <scope>NUCLEOTIDE SEQUENCE [LARGE SCALE GENOMIC DNA]</scope>
    <source>
        <strain evidence="2">CBS 553.77</strain>
    </source>
</reference>
<dbReference type="Proteomes" id="UP000327118">
    <property type="component" value="Unassembled WGS sequence"/>
</dbReference>
<dbReference type="AlphaFoldDB" id="A0A5N6YXI4"/>
<dbReference type="OrthoDB" id="4415039at2759"/>
<sequence length="262" mass="29750">MPYYVHIITGDNETHILTTVNRDTADYFYRQLQDHLANSEYAAMKIAYHTPSLWSIDPTLETPNLTLTKLVTDTHRGQNHDIPETAQALLKGKLIITPLSPTLSFHPVSTFHDNSPGNINHRVYHIRNRHRLEWWFVSPNSGSVSVSAVNRSRFRILRLPASAEPLVLVADDLVNLALVEPMNHHRLVTYSFADFRLECPVHVDHQTMPPLAFRFDCLRNGGFSIAAFVGRPEWFVSWSPVDVRTGYGPGEEWLLSSSEGIV</sequence>
<evidence type="ECO:0000313" key="2">
    <source>
        <dbReference type="Proteomes" id="UP000327118"/>
    </source>
</evidence>